<name>A0AAD5U3E3_9FUNG</name>
<keyword evidence="3" id="KW-1185">Reference proteome</keyword>
<dbReference type="AlphaFoldDB" id="A0AAD5U3E3"/>
<evidence type="ECO:0000313" key="3">
    <source>
        <dbReference type="Proteomes" id="UP001211065"/>
    </source>
</evidence>
<accession>A0AAD5U3E3</accession>
<gene>
    <name evidence="2" type="primary">RPT3</name>
    <name evidence="2" type="ORF">HK099_003434</name>
</gene>
<dbReference type="InterPro" id="IPR003959">
    <property type="entry name" value="ATPase_AAA_core"/>
</dbReference>
<dbReference type="GO" id="GO:0005524">
    <property type="term" value="F:ATP binding"/>
    <property type="evidence" value="ECO:0007669"/>
    <property type="project" value="InterPro"/>
</dbReference>
<dbReference type="Gene3D" id="3.40.50.300">
    <property type="entry name" value="P-loop containing nucleotide triphosphate hydrolases"/>
    <property type="match status" value="1"/>
</dbReference>
<dbReference type="EMBL" id="JADGJW010000225">
    <property type="protein sequence ID" value="KAJ3221522.1"/>
    <property type="molecule type" value="Genomic_DNA"/>
</dbReference>
<comment type="caution">
    <text evidence="2">The sequence shown here is derived from an EMBL/GenBank/DDBJ whole genome shotgun (WGS) entry which is preliminary data.</text>
</comment>
<evidence type="ECO:0000259" key="1">
    <source>
        <dbReference type="Pfam" id="PF00004"/>
    </source>
</evidence>
<keyword evidence="2" id="KW-0647">Proteasome</keyword>
<dbReference type="Proteomes" id="UP001211065">
    <property type="component" value="Unassembled WGS sequence"/>
</dbReference>
<protein>
    <submittedName>
        <fullName evidence="2">26S proteasome regulatory subunit 6B</fullName>
    </submittedName>
</protein>
<dbReference type="GO" id="GO:0000502">
    <property type="term" value="C:proteasome complex"/>
    <property type="evidence" value="ECO:0007669"/>
    <property type="project" value="UniProtKB-KW"/>
</dbReference>
<evidence type="ECO:0000313" key="2">
    <source>
        <dbReference type="EMBL" id="KAJ3221522.1"/>
    </source>
</evidence>
<organism evidence="2 3">
    <name type="scientific">Clydaea vesicula</name>
    <dbReference type="NCBI Taxonomy" id="447962"/>
    <lineage>
        <taxon>Eukaryota</taxon>
        <taxon>Fungi</taxon>
        <taxon>Fungi incertae sedis</taxon>
        <taxon>Chytridiomycota</taxon>
        <taxon>Chytridiomycota incertae sedis</taxon>
        <taxon>Chytridiomycetes</taxon>
        <taxon>Lobulomycetales</taxon>
        <taxon>Lobulomycetaceae</taxon>
        <taxon>Clydaea</taxon>
    </lineage>
</organism>
<dbReference type="GO" id="GO:0016887">
    <property type="term" value="F:ATP hydrolysis activity"/>
    <property type="evidence" value="ECO:0007669"/>
    <property type="project" value="InterPro"/>
</dbReference>
<feature type="domain" description="ATPase AAA-type core" evidence="1">
    <location>
        <begin position="415"/>
        <end position="460"/>
    </location>
</feature>
<proteinExistence type="predicted"/>
<reference evidence="2" key="1">
    <citation type="submission" date="2020-05" db="EMBL/GenBank/DDBJ databases">
        <title>Phylogenomic resolution of chytrid fungi.</title>
        <authorList>
            <person name="Stajich J.E."/>
            <person name="Amses K."/>
            <person name="Simmons R."/>
            <person name="Seto K."/>
            <person name="Myers J."/>
            <person name="Bonds A."/>
            <person name="Quandt C.A."/>
            <person name="Barry K."/>
            <person name="Liu P."/>
            <person name="Grigoriev I."/>
            <person name="Longcore J.E."/>
            <person name="James T.Y."/>
        </authorList>
    </citation>
    <scope>NUCLEOTIDE SEQUENCE</scope>
    <source>
        <strain evidence="2">JEL0476</strain>
    </source>
</reference>
<dbReference type="InterPro" id="IPR027417">
    <property type="entry name" value="P-loop_NTPase"/>
</dbReference>
<sequence length="470" mass="53226">MGQLQISKKILTDKEHVNMEKFKNEHKVKSKEQIIEDNFFSGITNQGKDVNKKEEIFLDYCQRVVTETLDYTLSLEENSSESESNNIGEMMLFDNTPLEASVEGTSKYSEGNKMNCIIHSLKLELGREHNIKNKKHFRNLKFTSNFESKNKIYHEQLCAEPGNGMIRSADLPVSCNPSCHNNNLNLNNPVEAVSMLENSVKNLTLKEHVTGKNVESNSKDHPILEESVEKRLEVISNNLTSFEKRIKQVEKFYKQDTIPSSVEEENENDAKLNLVKIPSNVESKSSPEPENSFRLNCQHSLESDGQKTLVYRSGEFVSYVTSFISNAVFDVLPPDADSPISMSADSEWPEHKIREAAGVPLTHFDFYKQMVLIHPEVLYCTVHQLGIVTTMLLKALLGGEEQNYTGYLGEGPRMTARENSPLIIYIEEIDAIAAKRLDAQTGANRQVQRILVDQMDGFVIFESCFIKTGS</sequence>
<dbReference type="Pfam" id="PF00004">
    <property type="entry name" value="AAA"/>
    <property type="match status" value="1"/>
</dbReference>